<dbReference type="Gramene" id="TraesCS6A02G367800.1">
    <property type="protein sequence ID" value="TraesCS6A02G367800.1"/>
    <property type="gene ID" value="TraesCS6A02G367800"/>
</dbReference>
<dbReference type="Proteomes" id="UP000019116">
    <property type="component" value="Chromosome 6A"/>
</dbReference>
<dbReference type="AlphaFoldDB" id="A0A3B6NVY1"/>
<sequence>MAMSLTIRDGQLSLRCCKPSVATVALRFAGKARKLKHAFFSPSQWCCSASMRMVAALPTSMYSHSFSSQISFSRSMLYLSAATSRCWQVTSSSSLRISGKEPVYAKRSSALNTSASISSTRTLLPAALPSFMGPKSSAANTGEQAASTHR</sequence>
<keyword evidence="2" id="KW-1185">Reference proteome</keyword>
<dbReference type="OMA" id="QWCCSAS"/>
<dbReference type="Gramene" id="TraesNOR6A03G03433610.1">
    <property type="protein sequence ID" value="TraesNOR6A03G03433610.1"/>
    <property type="gene ID" value="TraesNOR6A03G03433610"/>
</dbReference>
<dbReference type="Gramene" id="TraesCS6A03G0936600.1">
    <property type="protein sequence ID" value="TraesCS6A03G0936600.1.CDS"/>
    <property type="gene ID" value="TraesCS6A03G0936600"/>
</dbReference>
<name>A0A3B6NVY1_WHEAT</name>
<reference evidence="1" key="1">
    <citation type="submission" date="2018-08" db="EMBL/GenBank/DDBJ databases">
        <authorList>
            <person name="Rossello M."/>
        </authorList>
    </citation>
    <scope>NUCLEOTIDE SEQUENCE [LARGE SCALE GENOMIC DNA]</scope>
    <source>
        <strain evidence="1">cv. Chinese Spring</strain>
    </source>
</reference>
<proteinExistence type="predicted"/>
<protein>
    <submittedName>
        <fullName evidence="1">Uncharacterized protein</fullName>
    </submittedName>
</protein>
<evidence type="ECO:0000313" key="2">
    <source>
        <dbReference type="Proteomes" id="UP000019116"/>
    </source>
</evidence>
<dbReference type="EnsemblPlants" id="TraesCS6A02G367800.1">
    <property type="protein sequence ID" value="TraesCS6A02G367800.1"/>
    <property type="gene ID" value="TraesCS6A02G367800"/>
</dbReference>
<organism evidence="1">
    <name type="scientific">Triticum aestivum</name>
    <name type="common">Wheat</name>
    <dbReference type="NCBI Taxonomy" id="4565"/>
    <lineage>
        <taxon>Eukaryota</taxon>
        <taxon>Viridiplantae</taxon>
        <taxon>Streptophyta</taxon>
        <taxon>Embryophyta</taxon>
        <taxon>Tracheophyta</taxon>
        <taxon>Spermatophyta</taxon>
        <taxon>Magnoliopsida</taxon>
        <taxon>Liliopsida</taxon>
        <taxon>Poales</taxon>
        <taxon>Poaceae</taxon>
        <taxon>BOP clade</taxon>
        <taxon>Pooideae</taxon>
        <taxon>Triticodae</taxon>
        <taxon>Triticeae</taxon>
        <taxon>Triticinae</taxon>
        <taxon>Triticum</taxon>
    </lineage>
</organism>
<accession>A0A3B6NVY1</accession>
<evidence type="ECO:0000313" key="1">
    <source>
        <dbReference type="EnsemblPlants" id="TraesCS6A02G367800.1"/>
    </source>
</evidence>
<reference evidence="1" key="2">
    <citation type="submission" date="2018-10" db="UniProtKB">
        <authorList>
            <consortium name="EnsemblPlants"/>
        </authorList>
    </citation>
    <scope>IDENTIFICATION</scope>
</reference>